<evidence type="ECO:0000256" key="3">
    <source>
        <dbReference type="ARBA" id="ARBA00023125"/>
    </source>
</evidence>
<dbReference type="InterPro" id="IPR005119">
    <property type="entry name" value="LysR_subst-bd"/>
</dbReference>
<dbReference type="InterPro" id="IPR036390">
    <property type="entry name" value="WH_DNA-bd_sf"/>
</dbReference>
<dbReference type="RefSeq" id="WP_132954280.1">
    <property type="nucleotide sequence ID" value="NZ_CP091507.1"/>
</dbReference>
<evidence type="ECO:0000313" key="9">
    <source>
        <dbReference type="Proteomes" id="UP000829756"/>
    </source>
</evidence>
<reference evidence="6 8" key="1">
    <citation type="submission" date="2019-03" db="EMBL/GenBank/DDBJ databases">
        <title>Genomic Encyclopedia of Type Strains, Phase IV (KMG-IV): sequencing the most valuable type-strain genomes for metagenomic binning, comparative biology and taxonomic classification.</title>
        <authorList>
            <person name="Goeker M."/>
        </authorList>
    </citation>
    <scope>NUCLEOTIDE SEQUENCE [LARGE SCALE GENOMIC DNA]</scope>
    <source>
        <strain evidence="6 8">DSM 17474</strain>
    </source>
</reference>
<dbReference type="Pfam" id="PF03466">
    <property type="entry name" value="LysR_substrate"/>
    <property type="match status" value="1"/>
</dbReference>
<reference evidence="7" key="3">
    <citation type="journal article" date="2022" name="Res Sq">
        <title>Evolution of multicellular longitudinally dividing oral cavity symbionts (Neisseriaceae).</title>
        <authorList>
            <person name="Nyongesa S."/>
            <person name="Weber P."/>
            <person name="Bernet E."/>
            <person name="Pullido F."/>
            <person name="Nieckarz M."/>
            <person name="Delaby M."/>
            <person name="Nieves C."/>
            <person name="Viehboeck T."/>
            <person name="Krause N."/>
            <person name="Rivera-Millot A."/>
            <person name="Nakamura A."/>
            <person name="Vischer N."/>
            <person name="VanNieuwenhze M."/>
            <person name="Brun Y."/>
            <person name="Cava F."/>
            <person name="Bulgheresi S."/>
            <person name="Veyrier F."/>
        </authorList>
    </citation>
    <scope>NUCLEOTIDE SEQUENCE</scope>
    <source>
        <strain evidence="7">1258/02</strain>
    </source>
</reference>
<comment type="similarity">
    <text evidence="1">Belongs to the LysR transcriptional regulatory family.</text>
</comment>
<evidence type="ECO:0000256" key="1">
    <source>
        <dbReference type="ARBA" id="ARBA00009437"/>
    </source>
</evidence>
<dbReference type="SUPFAM" id="SSF53850">
    <property type="entry name" value="Periplasmic binding protein-like II"/>
    <property type="match status" value="1"/>
</dbReference>
<reference evidence="7" key="2">
    <citation type="submission" date="2021-12" db="EMBL/GenBank/DDBJ databases">
        <authorList>
            <person name="Veyrier F.J."/>
        </authorList>
    </citation>
    <scope>NUCLEOTIDE SEQUENCE</scope>
    <source>
        <strain evidence="7">1258/02</strain>
    </source>
</reference>
<dbReference type="PANTHER" id="PTHR30537">
    <property type="entry name" value="HTH-TYPE TRANSCRIPTIONAL REGULATOR"/>
    <property type="match status" value="1"/>
</dbReference>
<keyword evidence="3" id="KW-0238">DNA-binding</keyword>
<keyword evidence="8" id="KW-1185">Reference proteome</keyword>
<dbReference type="SUPFAM" id="SSF46785">
    <property type="entry name" value="Winged helix' DNA-binding domain"/>
    <property type="match status" value="1"/>
</dbReference>
<proteinExistence type="inferred from homology"/>
<name>A0AAE9GXN7_9NEIS</name>
<dbReference type="InterPro" id="IPR000847">
    <property type="entry name" value="LysR_HTH_N"/>
</dbReference>
<feature type="domain" description="HTH lysR-type" evidence="5">
    <location>
        <begin position="19"/>
        <end position="64"/>
    </location>
</feature>
<dbReference type="Gene3D" id="3.40.190.10">
    <property type="entry name" value="Periplasmic binding protein-like II"/>
    <property type="match status" value="2"/>
</dbReference>
<keyword evidence="2" id="KW-0805">Transcription regulation</keyword>
<dbReference type="InterPro" id="IPR058163">
    <property type="entry name" value="LysR-type_TF_proteobact-type"/>
</dbReference>
<dbReference type="Proteomes" id="UP000829756">
    <property type="component" value="Chromosome"/>
</dbReference>
<dbReference type="EMBL" id="CP091507">
    <property type="protein sequence ID" value="UOO79763.1"/>
    <property type="molecule type" value="Genomic_DNA"/>
</dbReference>
<protein>
    <submittedName>
        <fullName evidence="7">LysR family transcriptional regulator</fullName>
    </submittedName>
</protein>
<dbReference type="PRINTS" id="PR00039">
    <property type="entry name" value="HTHLYSR"/>
</dbReference>
<dbReference type="KEGG" id="usu:LVJ78_01650"/>
<dbReference type="Gene3D" id="1.10.10.10">
    <property type="entry name" value="Winged helix-like DNA-binding domain superfamily/Winged helix DNA-binding domain"/>
    <property type="match status" value="1"/>
</dbReference>
<dbReference type="PROSITE" id="PS50931">
    <property type="entry name" value="HTH_LYSR"/>
    <property type="match status" value="1"/>
</dbReference>
<keyword evidence="4" id="KW-0804">Transcription</keyword>
<evidence type="ECO:0000313" key="7">
    <source>
        <dbReference type="EMBL" id="UOO79763.1"/>
    </source>
</evidence>
<dbReference type="GO" id="GO:0006351">
    <property type="term" value="P:DNA-templated transcription"/>
    <property type="evidence" value="ECO:0007669"/>
    <property type="project" value="TreeGrafter"/>
</dbReference>
<dbReference type="AlphaFoldDB" id="A0AAE9GXN7"/>
<dbReference type="Pfam" id="PF00126">
    <property type="entry name" value="HTH_1"/>
    <property type="match status" value="1"/>
</dbReference>
<evidence type="ECO:0000313" key="6">
    <source>
        <dbReference type="EMBL" id="TCP03207.1"/>
    </source>
</evidence>
<gene>
    <name evidence="6" type="ORF">EV680_12119</name>
    <name evidence="7" type="ORF">LVJ78_01650</name>
</gene>
<dbReference type="PANTHER" id="PTHR30537:SF74">
    <property type="entry name" value="HTH-TYPE TRANSCRIPTIONAL REGULATOR TRPI"/>
    <property type="match status" value="1"/>
</dbReference>
<evidence type="ECO:0000259" key="5">
    <source>
        <dbReference type="PROSITE" id="PS50931"/>
    </source>
</evidence>
<dbReference type="InterPro" id="IPR036388">
    <property type="entry name" value="WH-like_DNA-bd_sf"/>
</dbReference>
<evidence type="ECO:0000256" key="4">
    <source>
        <dbReference type="ARBA" id="ARBA00023163"/>
    </source>
</evidence>
<sequence>MEQIKRLPLKALKFFFFTAKHGSLTAAAEALHVTHGAVSKQLKLLEAHLGTALWLKEGRRLRLSPAGRQLQAACGEAFAGLDEVLGRLQGGKSRDLVVSCEPTLAMKWLIPRITAFPQDAGFNVVILAAGGAVDFGRQSVDVAIRRNDFAWPAGIAAERLGDEKMGAVQIPALAHFRRLHSHSRPEAWNAWLQHGGAGAEMAEDMYFEHFYLSIQAAVAGLGVAMASQWMVVDEIENGVLAAPEGFKPDGSAYYLLSAEPFEADERKQRFLAWIQAQMGG</sequence>
<dbReference type="GO" id="GO:0043565">
    <property type="term" value="F:sequence-specific DNA binding"/>
    <property type="evidence" value="ECO:0007669"/>
    <property type="project" value="TreeGrafter"/>
</dbReference>
<dbReference type="GO" id="GO:0003700">
    <property type="term" value="F:DNA-binding transcription factor activity"/>
    <property type="evidence" value="ECO:0007669"/>
    <property type="project" value="InterPro"/>
</dbReference>
<dbReference type="Proteomes" id="UP000294721">
    <property type="component" value="Unassembled WGS sequence"/>
</dbReference>
<accession>A0AAE9GXN7</accession>
<organism evidence="7 9">
    <name type="scientific">Uruburuella suis</name>
    <dbReference type="NCBI Taxonomy" id="252130"/>
    <lineage>
        <taxon>Bacteria</taxon>
        <taxon>Pseudomonadati</taxon>
        <taxon>Pseudomonadota</taxon>
        <taxon>Betaproteobacteria</taxon>
        <taxon>Neisseriales</taxon>
        <taxon>Neisseriaceae</taxon>
        <taxon>Uruburuella</taxon>
    </lineage>
</organism>
<evidence type="ECO:0000313" key="8">
    <source>
        <dbReference type="Proteomes" id="UP000294721"/>
    </source>
</evidence>
<dbReference type="EMBL" id="SLXE01000021">
    <property type="protein sequence ID" value="TCP03207.1"/>
    <property type="molecule type" value="Genomic_DNA"/>
</dbReference>
<evidence type="ECO:0000256" key="2">
    <source>
        <dbReference type="ARBA" id="ARBA00023015"/>
    </source>
</evidence>